<keyword evidence="5 6" id="KW-0560">Oxidoreductase</keyword>
<dbReference type="OrthoDB" id="9804068at2"/>
<keyword evidence="1 5" id="KW-0004">4Fe-4S</keyword>
<evidence type="ECO:0000256" key="1">
    <source>
        <dbReference type="ARBA" id="ARBA00022485"/>
    </source>
</evidence>
<protein>
    <recommendedName>
        <fullName evidence="5">4-hydroxy-3-methylbut-2-enyl diphosphate reductase</fullName>
        <shortName evidence="5">HMBPP reductase</shortName>
        <ecNumber evidence="5">1.17.7.4</ecNumber>
    </recommendedName>
</protein>
<dbReference type="NCBIfam" id="NF002188">
    <property type="entry name" value="PRK01045.1-2"/>
    <property type="match status" value="1"/>
</dbReference>
<dbReference type="PATRIC" id="fig|1208921.3.peg.401"/>
<dbReference type="NCBIfam" id="NF002190">
    <property type="entry name" value="PRK01045.1-4"/>
    <property type="match status" value="1"/>
</dbReference>
<feature type="binding site" evidence="5">
    <location>
        <position position="50"/>
    </location>
    <ligand>
        <name>dimethylallyl diphosphate</name>
        <dbReference type="ChEBI" id="CHEBI:57623"/>
    </ligand>
</feature>
<keyword evidence="7" id="KW-1185">Reference proteome</keyword>
<dbReference type="PANTHER" id="PTHR30426:SF0">
    <property type="entry name" value="4-HYDROXY-3-METHYLBUT-2-ENYL DIPHOSPHATE REDUCTASE"/>
    <property type="match status" value="1"/>
</dbReference>
<feature type="binding site" evidence="5">
    <location>
        <position position="231"/>
    </location>
    <ligand>
        <name>isopentenyl diphosphate</name>
        <dbReference type="ChEBI" id="CHEBI:128769"/>
    </ligand>
</feature>
<feature type="binding site" evidence="5">
    <location>
        <position position="83"/>
    </location>
    <ligand>
        <name>(2E)-4-hydroxy-3-methylbut-2-enyl diphosphate</name>
        <dbReference type="ChEBI" id="CHEBI:128753"/>
    </ligand>
</feature>
<comment type="cofactor">
    <cofactor evidence="5">
        <name>[4Fe-4S] cluster</name>
        <dbReference type="ChEBI" id="CHEBI:49883"/>
    </cofactor>
    <text evidence="5">Binds 1 [4Fe-4S] cluster per subunit.</text>
</comment>
<organism evidence="6 7">
    <name type="scientific">Candidatus Kinetoplastidibacterium galati TCC219</name>
    <dbReference type="NCBI Taxonomy" id="1208921"/>
    <lineage>
        <taxon>Bacteria</taxon>
        <taxon>Pseudomonadati</taxon>
        <taxon>Pseudomonadota</taxon>
        <taxon>Betaproteobacteria</taxon>
        <taxon>Candidatus Kinetoplastidibacterium</taxon>
    </lineage>
</organism>
<feature type="binding site" evidence="5">
    <location>
        <position position="203"/>
    </location>
    <ligand>
        <name>[4Fe-4S] cluster</name>
        <dbReference type="ChEBI" id="CHEBI:49883"/>
    </ligand>
</feature>
<dbReference type="HOGENOM" id="CLU_027486_1_0_4"/>
<comment type="similarity">
    <text evidence="5">Belongs to the IspH family.</text>
</comment>
<feature type="binding site" evidence="5">
    <location>
        <position position="233"/>
    </location>
    <ligand>
        <name>dimethylallyl diphosphate</name>
        <dbReference type="ChEBI" id="CHEBI:57623"/>
    </ligand>
</feature>
<feature type="binding site" evidence="5">
    <location>
        <position position="83"/>
    </location>
    <ligand>
        <name>dimethylallyl diphosphate</name>
        <dbReference type="ChEBI" id="CHEBI:57623"/>
    </ligand>
</feature>
<feature type="binding site" evidence="5">
    <location>
        <position position="133"/>
    </location>
    <ligand>
        <name>dimethylallyl diphosphate</name>
        <dbReference type="ChEBI" id="CHEBI:57623"/>
    </ligand>
</feature>
<feature type="binding site" evidence="5">
    <location>
        <position position="105"/>
    </location>
    <ligand>
        <name>[4Fe-4S] cluster</name>
        <dbReference type="ChEBI" id="CHEBI:49883"/>
    </ligand>
</feature>
<comment type="catalytic activity">
    <reaction evidence="5">
        <text>isopentenyl diphosphate + 2 oxidized [2Fe-2S]-[ferredoxin] + H2O = (2E)-4-hydroxy-3-methylbut-2-enyl diphosphate + 2 reduced [2Fe-2S]-[ferredoxin] + 2 H(+)</text>
        <dbReference type="Rhea" id="RHEA:24488"/>
        <dbReference type="Rhea" id="RHEA-COMP:10000"/>
        <dbReference type="Rhea" id="RHEA-COMP:10001"/>
        <dbReference type="ChEBI" id="CHEBI:15377"/>
        <dbReference type="ChEBI" id="CHEBI:15378"/>
        <dbReference type="ChEBI" id="CHEBI:33737"/>
        <dbReference type="ChEBI" id="CHEBI:33738"/>
        <dbReference type="ChEBI" id="CHEBI:128753"/>
        <dbReference type="ChEBI" id="CHEBI:128769"/>
        <dbReference type="EC" id="1.17.7.4"/>
    </reaction>
</comment>
<evidence type="ECO:0000256" key="2">
    <source>
        <dbReference type="ARBA" id="ARBA00022723"/>
    </source>
</evidence>
<dbReference type="UniPathway" id="UPA00056">
    <property type="reaction ID" value="UER00097"/>
</dbReference>
<comment type="pathway">
    <text evidence="5">Isoprenoid biosynthesis; dimethylallyl diphosphate biosynthesis; dimethylallyl diphosphate from (2E)-4-hydroxy-3-methylbutenyl diphosphate: step 1/1.</text>
</comment>
<feature type="binding site" evidence="5">
    <location>
        <position position="50"/>
    </location>
    <ligand>
        <name>(2E)-4-hydroxy-3-methylbut-2-enyl diphosphate</name>
        <dbReference type="ChEBI" id="CHEBI:128753"/>
    </ligand>
</feature>
<dbReference type="InterPro" id="IPR003451">
    <property type="entry name" value="LytB/IspH"/>
</dbReference>
<evidence type="ECO:0000313" key="7">
    <source>
        <dbReference type="Proteomes" id="UP000011658"/>
    </source>
</evidence>
<dbReference type="PANTHER" id="PTHR30426">
    <property type="entry name" value="4-HYDROXY-3-METHYLBUT-2-ENYL DIPHOSPHATE REDUCTASE"/>
    <property type="match status" value="1"/>
</dbReference>
<dbReference type="UniPathway" id="UPA00059">
    <property type="reaction ID" value="UER00105"/>
</dbReference>
<feature type="binding site" evidence="5">
    <location>
        <position position="133"/>
    </location>
    <ligand>
        <name>isopentenyl diphosphate</name>
        <dbReference type="ChEBI" id="CHEBI:128769"/>
    </ligand>
</feature>
<dbReference type="EMBL" id="CP003806">
    <property type="protein sequence ID" value="AGF49117.1"/>
    <property type="molecule type" value="Genomic_DNA"/>
</dbReference>
<dbReference type="Gene3D" id="3.40.1010.20">
    <property type="entry name" value="4-hydroxy-3-methylbut-2-enyl diphosphate reductase, catalytic domain"/>
    <property type="match status" value="2"/>
</dbReference>
<feature type="binding site" evidence="5">
    <location>
        <position position="232"/>
    </location>
    <ligand>
        <name>(2E)-4-hydroxy-3-methylbut-2-enyl diphosphate</name>
        <dbReference type="ChEBI" id="CHEBI:128753"/>
    </ligand>
</feature>
<dbReference type="RefSeq" id="WP_015389601.1">
    <property type="nucleotide sequence ID" value="NC_020284.1"/>
</dbReference>
<feature type="binding site" evidence="5">
    <location>
        <position position="232"/>
    </location>
    <ligand>
        <name>isopentenyl diphosphate</name>
        <dbReference type="ChEBI" id="CHEBI:128769"/>
    </ligand>
</feature>
<dbReference type="CDD" id="cd13944">
    <property type="entry name" value="lytB_ispH"/>
    <property type="match status" value="1"/>
</dbReference>
<feature type="binding site" evidence="5">
    <location>
        <position position="275"/>
    </location>
    <ligand>
        <name>isopentenyl diphosphate</name>
        <dbReference type="ChEBI" id="CHEBI:128769"/>
    </ligand>
</feature>
<dbReference type="GO" id="GO:0051745">
    <property type="term" value="F:4-hydroxy-3-methylbut-2-enyl diphosphate reductase activity"/>
    <property type="evidence" value="ECO:0007669"/>
    <property type="project" value="UniProtKB-UniRule"/>
</dbReference>
<feature type="binding site" evidence="5">
    <location>
        <position position="233"/>
    </location>
    <ligand>
        <name>isopentenyl diphosphate</name>
        <dbReference type="ChEBI" id="CHEBI:128769"/>
    </ligand>
</feature>
<accession>M1LU85</accession>
<comment type="pathway">
    <text evidence="5">Isoprenoid biosynthesis; isopentenyl diphosphate biosynthesis via DXP pathway; isopentenyl diphosphate from 1-deoxy-D-xylulose 5-phosphate: step 6/6.</text>
</comment>
<dbReference type="eggNOG" id="COG0761">
    <property type="taxonomic scope" value="Bacteria"/>
</dbReference>
<dbReference type="GO" id="GO:0016114">
    <property type="term" value="P:terpenoid biosynthetic process"/>
    <property type="evidence" value="ECO:0007669"/>
    <property type="project" value="UniProtKB-UniRule"/>
</dbReference>
<feature type="binding site" evidence="5">
    <location>
        <position position="231"/>
    </location>
    <ligand>
        <name>(2E)-4-hydroxy-3-methylbut-2-enyl diphosphate</name>
        <dbReference type="ChEBI" id="CHEBI:128753"/>
    </ligand>
</feature>
<feature type="binding site" evidence="5">
    <location>
        <position position="275"/>
    </location>
    <ligand>
        <name>(2E)-4-hydroxy-3-methylbut-2-enyl diphosphate</name>
        <dbReference type="ChEBI" id="CHEBI:128753"/>
    </ligand>
</feature>
<dbReference type="KEGG" id="kga:ST1E_0754"/>
<dbReference type="GO" id="GO:0046872">
    <property type="term" value="F:metal ion binding"/>
    <property type="evidence" value="ECO:0007669"/>
    <property type="project" value="UniProtKB-KW"/>
</dbReference>
<keyword evidence="2 5" id="KW-0479">Metal-binding</keyword>
<feature type="binding site" evidence="5">
    <location>
        <position position="133"/>
    </location>
    <ligand>
        <name>(2E)-4-hydroxy-3-methylbut-2-enyl diphosphate</name>
        <dbReference type="ChEBI" id="CHEBI:128753"/>
    </ligand>
</feature>
<dbReference type="GO" id="GO:0051539">
    <property type="term" value="F:4 iron, 4 sulfur cluster binding"/>
    <property type="evidence" value="ECO:0007669"/>
    <property type="project" value="UniProtKB-UniRule"/>
</dbReference>
<feature type="binding site" evidence="5">
    <location>
        <position position="231"/>
    </location>
    <ligand>
        <name>dimethylallyl diphosphate</name>
        <dbReference type="ChEBI" id="CHEBI:57623"/>
    </ligand>
</feature>
<dbReference type="HAMAP" id="MF_00191">
    <property type="entry name" value="IspH"/>
    <property type="match status" value="1"/>
</dbReference>
<dbReference type="AlphaFoldDB" id="M1LU85"/>
<gene>
    <name evidence="5" type="primary">ispH</name>
    <name evidence="6" type="ORF">ST1E_0754</name>
</gene>
<feature type="binding site" evidence="5">
    <location>
        <position position="173"/>
    </location>
    <ligand>
        <name>(2E)-4-hydroxy-3-methylbut-2-enyl diphosphate</name>
        <dbReference type="ChEBI" id="CHEBI:128753"/>
    </ligand>
</feature>
<keyword evidence="5" id="KW-0414">Isoprene biosynthesis</keyword>
<evidence type="ECO:0000256" key="5">
    <source>
        <dbReference type="HAMAP-Rule" id="MF_00191"/>
    </source>
</evidence>
<feature type="binding site" evidence="5">
    <location>
        <position position="275"/>
    </location>
    <ligand>
        <name>dimethylallyl diphosphate</name>
        <dbReference type="ChEBI" id="CHEBI:57623"/>
    </ligand>
</feature>
<evidence type="ECO:0000256" key="4">
    <source>
        <dbReference type="ARBA" id="ARBA00023014"/>
    </source>
</evidence>
<feature type="binding site" evidence="5">
    <location>
        <position position="21"/>
    </location>
    <ligand>
        <name>[4Fe-4S] cluster</name>
        <dbReference type="ChEBI" id="CHEBI:49883"/>
    </ligand>
</feature>
<proteinExistence type="inferred from homology"/>
<feature type="active site" description="Proton donor" evidence="5">
    <location>
        <position position="135"/>
    </location>
</feature>
<keyword evidence="3 5" id="KW-0408">Iron</keyword>
<comment type="function">
    <text evidence="5">Catalyzes the conversion of 1-hydroxy-2-methyl-2-(E)-butenyl 4-diphosphate (HMBPP) into a mixture of isopentenyl diphosphate (IPP) and dimethylallyl diphosphate (DMAPP). Acts in the terminal step of the DOXP/MEP pathway for isoprenoid precursor biosynthesis.</text>
</comment>
<dbReference type="EC" id="1.17.7.4" evidence="5"/>
<dbReference type="GO" id="GO:0019288">
    <property type="term" value="P:isopentenyl diphosphate biosynthetic process, methylerythritol 4-phosphate pathway"/>
    <property type="evidence" value="ECO:0007669"/>
    <property type="project" value="UniProtKB-UniRule"/>
</dbReference>
<sequence length="316" mass="35002">MEFKISISKKDITLAAPRGFCAGVKRAIAIVEKAIALYGPIVYVNHEIVHNKHVIDYFKDKGVIFVDNIINVPDGNVIIFSAHGVSKDMIAIANKKKLRIVDATCPLVTKVHLEVLKMRRENREVIIIGHKDHPEVNGTLGQDVSGIYVVENISDVSRLSINDSELLGYVTQTTLSLDDISCIEEALRNRFPKIVGPKKSDICYATQNRQNALKYIVKDCDLVLVVGSNNSSNSTRLLELARRGGVESYLIDGFDSIDLSWLNGKKHIGITSGASAPEIIVEQVIEFLKRNGFDDSFVNLISVTEENVSFPLPKFP</sequence>
<dbReference type="NCBIfam" id="TIGR00216">
    <property type="entry name" value="ispH_lytB"/>
    <property type="match status" value="1"/>
</dbReference>
<keyword evidence="4 5" id="KW-0411">Iron-sulfur</keyword>
<feature type="binding site" evidence="5">
    <location>
        <position position="232"/>
    </location>
    <ligand>
        <name>dimethylallyl diphosphate</name>
        <dbReference type="ChEBI" id="CHEBI:57623"/>
    </ligand>
</feature>
<reference evidence="6 7" key="1">
    <citation type="journal article" date="2013" name="Genome Biol. Evol.">
        <title>Genome evolution and phylogenomic analysis of candidatus kinetoplastibacterium, the betaproteobacterial endosymbionts of strigomonas and angomonas.</title>
        <authorList>
            <person name="Alves J.M."/>
            <person name="Serrano M.G."/>
            <person name="Maia da Silva F."/>
            <person name="Voegtly L.J."/>
            <person name="Matveyev A.V."/>
            <person name="Teixeira M.M."/>
            <person name="Camargo E.P."/>
            <person name="Buck G.A."/>
        </authorList>
    </citation>
    <scope>NUCLEOTIDE SEQUENCE [LARGE SCALE GENOMIC DNA]</scope>
    <source>
        <strain evidence="6 7">TCC219</strain>
    </source>
</reference>
<dbReference type="Pfam" id="PF02401">
    <property type="entry name" value="LYTB"/>
    <property type="match status" value="1"/>
</dbReference>
<dbReference type="GO" id="GO:0050992">
    <property type="term" value="P:dimethylallyl diphosphate biosynthetic process"/>
    <property type="evidence" value="ECO:0007669"/>
    <property type="project" value="UniProtKB-UniRule"/>
</dbReference>
<feature type="binding site" evidence="5">
    <location>
        <position position="83"/>
    </location>
    <ligand>
        <name>isopentenyl diphosphate</name>
        <dbReference type="ChEBI" id="CHEBI:128769"/>
    </ligand>
</feature>
<evidence type="ECO:0000256" key="3">
    <source>
        <dbReference type="ARBA" id="ARBA00023004"/>
    </source>
</evidence>
<feature type="binding site" evidence="5">
    <location>
        <position position="233"/>
    </location>
    <ligand>
        <name>(2E)-4-hydroxy-3-methylbut-2-enyl diphosphate</name>
        <dbReference type="ChEBI" id="CHEBI:128753"/>
    </ligand>
</feature>
<comment type="catalytic activity">
    <reaction evidence="5">
        <text>dimethylallyl diphosphate + 2 oxidized [2Fe-2S]-[ferredoxin] + H2O = (2E)-4-hydroxy-3-methylbut-2-enyl diphosphate + 2 reduced [2Fe-2S]-[ferredoxin] + 2 H(+)</text>
        <dbReference type="Rhea" id="RHEA:24825"/>
        <dbReference type="Rhea" id="RHEA-COMP:10000"/>
        <dbReference type="Rhea" id="RHEA-COMP:10001"/>
        <dbReference type="ChEBI" id="CHEBI:15377"/>
        <dbReference type="ChEBI" id="CHEBI:15378"/>
        <dbReference type="ChEBI" id="CHEBI:33737"/>
        <dbReference type="ChEBI" id="CHEBI:33738"/>
        <dbReference type="ChEBI" id="CHEBI:57623"/>
        <dbReference type="ChEBI" id="CHEBI:128753"/>
        <dbReference type="EC" id="1.17.7.4"/>
    </reaction>
</comment>
<dbReference type="STRING" id="1208921.ST1E_0754"/>
<dbReference type="Proteomes" id="UP000011658">
    <property type="component" value="Chromosome"/>
</dbReference>
<evidence type="ECO:0000313" key="6">
    <source>
        <dbReference type="EMBL" id="AGF49117.1"/>
    </source>
</evidence>
<feature type="binding site" evidence="5">
    <location>
        <position position="50"/>
    </location>
    <ligand>
        <name>isopentenyl diphosphate</name>
        <dbReference type="ChEBI" id="CHEBI:128769"/>
    </ligand>
</feature>
<dbReference type="Gene3D" id="3.40.50.11270">
    <property type="match status" value="1"/>
</dbReference>
<name>M1LU85_9PROT</name>